<protein>
    <submittedName>
        <fullName evidence="2">Uncharacterized protein</fullName>
    </submittedName>
</protein>
<evidence type="ECO:0000256" key="1">
    <source>
        <dbReference type="SAM" id="MobiDB-lite"/>
    </source>
</evidence>
<evidence type="ECO:0000313" key="3">
    <source>
        <dbReference type="Proteomes" id="UP000294933"/>
    </source>
</evidence>
<dbReference type="OrthoDB" id="2393824at2759"/>
<accession>A0A4Y7QI22</accession>
<organism evidence="2 3">
    <name type="scientific">Rickenella mellea</name>
    <dbReference type="NCBI Taxonomy" id="50990"/>
    <lineage>
        <taxon>Eukaryota</taxon>
        <taxon>Fungi</taxon>
        <taxon>Dikarya</taxon>
        <taxon>Basidiomycota</taxon>
        <taxon>Agaricomycotina</taxon>
        <taxon>Agaricomycetes</taxon>
        <taxon>Hymenochaetales</taxon>
        <taxon>Rickenellaceae</taxon>
        <taxon>Rickenella</taxon>
    </lineage>
</organism>
<dbReference type="EMBL" id="ML170161">
    <property type="protein sequence ID" value="TDL26510.1"/>
    <property type="molecule type" value="Genomic_DNA"/>
</dbReference>
<proteinExistence type="predicted"/>
<sequence length="886" mass="101959">MSSGAGVKRPRPTEAQDIPTEEEDALARTHAPRNALPVISYDPYLDEEHKEMDELVFQHNIPYHQPGEQWTLLSHAVLGCQTLNRKYASREDAQAILNENHLLLHELDLAWDTKSLKSIRNKAILQKPNKFVTNDTRLIDARVKGFENRFEEQIRSYILNPPKFGIYDESMIQLPDLLLHDLGEWSKPNGHLSTAVNECFRKKEATYIFNTAGSGKTRLVLEGLCRFWGFYFTAAYDDVSHHGSSDLFSSLTRLSHLEGFTTEIPTWDRASGQPFDEKYITRNVKLATPCFKRVWLARLIVFDLFYRLTSVKKRRAHRLRWLWVILQVKSEECVGADIFKELTDILQIVDEYTLDPMILQYKTTFEKLLTKDEKFYVVIDEAQYAAGLHPKAFLSENYTKHRPVLRQLTITWALQFPGHFVVCGTGLSVDVIIEALASNYVKEPKRCRTFSSLGAFDTREAQEKYMLRYIPQEQYEPLTTSFAALLERAWRWLRGRHRITVQFVALLLFNKQKSPHRLLNAYVAQMTGFTPTDGCNIVNEEELLSPKIMTLIEKLQRLDFEKLNEPRFESLKDEIFGIMLQYRFTKDFMRPKSQHLDSVELGFAHISEDAQGPRIDEPLILLAAADFFKLDAKRVDSIEMYFRAPNGAAENGRKGYEMEELIAWTFHNLFDGSRPLAQIFRWVGESPEWANGNARLVTRVKRPCSGEWDICRADLTSGTSPLIGVKAKTIIDTMKWFEEASDGIPFCFPDHMCGPDVVFLAEVGEEIVWVLVQSKFNQKKTLSETEHLEAGRSVIPESMYVHRNGNYKTTARPKLVDDLQLALARANAKYLRVIASWPARPTNKHLQKVVHQSNHPLAWFDLDCVTQRSSRVGYSCDALRPVPVLP</sequence>
<dbReference type="AlphaFoldDB" id="A0A4Y7QI22"/>
<dbReference type="Proteomes" id="UP000294933">
    <property type="component" value="Unassembled WGS sequence"/>
</dbReference>
<feature type="region of interest" description="Disordered" evidence="1">
    <location>
        <begin position="1"/>
        <end position="31"/>
    </location>
</feature>
<dbReference type="VEuPathDB" id="FungiDB:BD410DRAFT_783559"/>
<evidence type="ECO:0000313" key="2">
    <source>
        <dbReference type="EMBL" id="TDL26510.1"/>
    </source>
</evidence>
<reference evidence="2 3" key="1">
    <citation type="submission" date="2018-06" db="EMBL/GenBank/DDBJ databases">
        <title>A transcriptomic atlas of mushroom development highlights an independent origin of complex multicellularity.</title>
        <authorList>
            <consortium name="DOE Joint Genome Institute"/>
            <person name="Krizsan K."/>
            <person name="Almasi E."/>
            <person name="Merenyi Z."/>
            <person name="Sahu N."/>
            <person name="Viragh M."/>
            <person name="Koszo T."/>
            <person name="Mondo S."/>
            <person name="Kiss B."/>
            <person name="Balint B."/>
            <person name="Kues U."/>
            <person name="Barry K."/>
            <person name="Hegedus J.C."/>
            <person name="Henrissat B."/>
            <person name="Johnson J."/>
            <person name="Lipzen A."/>
            <person name="Ohm R."/>
            <person name="Nagy I."/>
            <person name="Pangilinan J."/>
            <person name="Yan J."/>
            <person name="Xiong Y."/>
            <person name="Grigoriev I.V."/>
            <person name="Hibbett D.S."/>
            <person name="Nagy L.G."/>
        </authorList>
    </citation>
    <scope>NUCLEOTIDE SEQUENCE [LARGE SCALE GENOMIC DNA]</scope>
    <source>
        <strain evidence="2 3">SZMC22713</strain>
    </source>
</reference>
<name>A0A4Y7QI22_9AGAM</name>
<gene>
    <name evidence="2" type="ORF">BD410DRAFT_783559</name>
</gene>
<keyword evidence="3" id="KW-1185">Reference proteome</keyword>